<reference evidence="3" key="1">
    <citation type="submission" date="2016-10" db="EMBL/GenBank/DDBJ databases">
        <title>Comparative genomics uncovers the prolific and rare metabolic potential of the cyanobacterial genus Moorea.</title>
        <authorList>
            <person name="Leao T."/>
            <person name="Castelao G."/>
            <person name="Korobeynikov A."/>
            <person name="Monroe E.A."/>
            <person name="Podell S."/>
            <person name="Glukhov E."/>
            <person name="Allen E."/>
            <person name="Gerwick W.H."/>
            <person name="Gerwick L."/>
        </authorList>
    </citation>
    <scope>NUCLEOTIDE SEQUENCE [LARGE SCALE GENOMIC DNA]</scope>
    <source>
        <strain evidence="3">JHB</strain>
    </source>
</reference>
<gene>
    <name evidence="2" type="ORF">BJP36_13670</name>
</gene>
<evidence type="ECO:0000313" key="2">
    <source>
        <dbReference type="EMBL" id="AOY80805.1"/>
    </source>
</evidence>
<dbReference type="Proteomes" id="UP000176944">
    <property type="component" value="Chromosome"/>
</dbReference>
<organism evidence="2 3">
    <name type="scientific">Moorena producens (strain JHB)</name>
    <dbReference type="NCBI Taxonomy" id="1454205"/>
    <lineage>
        <taxon>Bacteria</taxon>
        <taxon>Bacillati</taxon>
        <taxon>Cyanobacteriota</taxon>
        <taxon>Cyanophyceae</taxon>
        <taxon>Coleofasciculales</taxon>
        <taxon>Coleofasciculaceae</taxon>
        <taxon>Moorena</taxon>
    </lineage>
</organism>
<protein>
    <submittedName>
        <fullName evidence="2">Uncharacterized protein</fullName>
    </submittedName>
</protein>
<evidence type="ECO:0000256" key="1">
    <source>
        <dbReference type="SAM" id="MobiDB-lite"/>
    </source>
</evidence>
<name>A0A1D9FZU1_MOOP1</name>
<accession>A0A1D9FZU1</accession>
<dbReference type="AlphaFoldDB" id="A0A1D9FZU1"/>
<feature type="region of interest" description="Disordered" evidence="1">
    <location>
        <begin position="81"/>
        <end position="100"/>
    </location>
</feature>
<evidence type="ECO:0000313" key="3">
    <source>
        <dbReference type="Proteomes" id="UP000176944"/>
    </source>
</evidence>
<dbReference type="EMBL" id="CP017708">
    <property type="protein sequence ID" value="AOY80805.1"/>
    <property type="molecule type" value="Genomic_DNA"/>
</dbReference>
<proteinExistence type="predicted"/>
<sequence length="112" mass="12836">MLAWMENQGNLSEEKQQEWLLELTGLKIGVGTNGATNRRLAQSVAIPIQELWQWAQQQQHLHLDETRWRVAGVKRLRGSCREQGTADHRNSGQELTQSDAEVRPVANLIRRL</sequence>